<dbReference type="KEGG" id="mcad:Pan265_25010"/>
<dbReference type="Pfam" id="PF13280">
    <property type="entry name" value="WYL"/>
    <property type="match status" value="1"/>
</dbReference>
<dbReference type="AlphaFoldDB" id="A0A518C086"/>
<dbReference type="InterPro" id="IPR057727">
    <property type="entry name" value="WCX_dom"/>
</dbReference>
<organism evidence="3 4">
    <name type="scientific">Mucisphaera calidilacus</name>
    <dbReference type="NCBI Taxonomy" id="2527982"/>
    <lineage>
        <taxon>Bacteria</taxon>
        <taxon>Pseudomonadati</taxon>
        <taxon>Planctomycetota</taxon>
        <taxon>Phycisphaerae</taxon>
        <taxon>Phycisphaerales</taxon>
        <taxon>Phycisphaeraceae</taxon>
        <taxon>Mucisphaera</taxon>
    </lineage>
</organism>
<protein>
    <recommendedName>
        <fullName evidence="5">Transcriptional regulator</fullName>
    </recommendedName>
</protein>
<name>A0A518C086_9BACT</name>
<evidence type="ECO:0000259" key="1">
    <source>
        <dbReference type="Pfam" id="PF13280"/>
    </source>
</evidence>
<dbReference type="Proteomes" id="UP000320386">
    <property type="component" value="Chromosome"/>
</dbReference>
<dbReference type="EMBL" id="CP036280">
    <property type="protein sequence ID" value="QDU72629.1"/>
    <property type="molecule type" value="Genomic_DNA"/>
</dbReference>
<feature type="domain" description="WYL" evidence="1">
    <location>
        <begin position="146"/>
        <end position="216"/>
    </location>
</feature>
<dbReference type="OrthoDB" id="9767131at2"/>
<dbReference type="PROSITE" id="PS52050">
    <property type="entry name" value="WYL"/>
    <property type="match status" value="1"/>
</dbReference>
<proteinExistence type="predicted"/>
<evidence type="ECO:0000313" key="4">
    <source>
        <dbReference type="Proteomes" id="UP000320386"/>
    </source>
</evidence>
<dbReference type="PANTHER" id="PTHR34580:SF1">
    <property type="entry name" value="PROTEIN PAFC"/>
    <property type="match status" value="1"/>
</dbReference>
<reference evidence="3 4" key="1">
    <citation type="submission" date="2019-02" db="EMBL/GenBank/DDBJ databases">
        <title>Deep-cultivation of Planctomycetes and their phenomic and genomic characterization uncovers novel biology.</title>
        <authorList>
            <person name="Wiegand S."/>
            <person name="Jogler M."/>
            <person name="Boedeker C."/>
            <person name="Pinto D."/>
            <person name="Vollmers J."/>
            <person name="Rivas-Marin E."/>
            <person name="Kohn T."/>
            <person name="Peeters S.H."/>
            <person name="Heuer A."/>
            <person name="Rast P."/>
            <person name="Oberbeckmann S."/>
            <person name="Bunk B."/>
            <person name="Jeske O."/>
            <person name="Meyerdierks A."/>
            <person name="Storesund J.E."/>
            <person name="Kallscheuer N."/>
            <person name="Luecker S."/>
            <person name="Lage O.M."/>
            <person name="Pohl T."/>
            <person name="Merkel B.J."/>
            <person name="Hornburger P."/>
            <person name="Mueller R.-W."/>
            <person name="Bruemmer F."/>
            <person name="Labrenz M."/>
            <person name="Spormann A.M."/>
            <person name="Op den Camp H."/>
            <person name="Overmann J."/>
            <person name="Amann R."/>
            <person name="Jetten M.S.M."/>
            <person name="Mascher T."/>
            <person name="Medema M.H."/>
            <person name="Devos D.P."/>
            <person name="Kaster A.-K."/>
            <person name="Ovreas L."/>
            <person name="Rohde M."/>
            <person name="Galperin M.Y."/>
            <person name="Jogler C."/>
        </authorList>
    </citation>
    <scope>NUCLEOTIDE SEQUENCE [LARGE SCALE GENOMIC DNA]</scope>
    <source>
        <strain evidence="3 4">Pan265</strain>
    </source>
</reference>
<sequence length="328" mass="37040">MPADYSKVHRLLLEIMLMQQGNAGNADDLAQRCDVEVRTIYRDLKVISDLSIPYFFDEEARTYRIRKDFFLPPVHMTAPESLALVALAGQIAGQDQIAMTSPAASAIEKLRSQLPESVLGEVEGLEPHIEIRLPATGPDEGAVKDVFTVMQGAIRRSVEVVCTYESATTDSDNGGEAFRLRPYALSFDQRAWYVVGHHSGRDAVRRLKLNRFTEARPTETAFTRPENFSLTSFRGNAWRMIRGETTYAVEILFDATVADAVSETTWHRTQEIEEHEDGSLTFRCTVDGLDEIVWWVLGYGPHAKVKQPDDLVERLRDLAERTAEQYRS</sequence>
<evidence type="ECO:0000259" key="2">
    <source>
        <dbReference type="Pfam" id="PF25583"/>
    </source>
</evidence>
<dbReference type="PANTHER" id="PTHR34580">
    <property type="match status" value="1"/>
</dbReference>
<dbReference type="InterPro" id="IPR051534">
    <property type="entry name" value="CBASS_pafABC_assoc_protein"/>
</dbReference>
<dbReference type="RefSeq" id="WP_145446798.1">
    <property type="nucleotide sequence ID" value="NZ_CP036280.1"/>
</dbReference>
<feature type="domain" description="WCX" evidence="2">
    <location>
        <begin position="246"/>
        <end position="322"/>
    </location>
</feature>
<evidence type="ECO:0000313" key="3">
    <source>
        <dbReference type="EMBL" id="QDU72629.1"/>
    </source>
</evidence>
<evidence type="ECO:0008006" key="5">
    <source>
        <dbReference type="Google" id="ProtNLM"/>
    </source>
</evidence>
<keyword evidence="4" id="KW-1185">Reference proteome</keyword>
<gene>
    <name evidence="3" type="ORF">Pan265_25010</name>
</gene>
<accession>A0A518C086</accession>
<dbReference type="InterPro" id="IPR026881">
    <property type="entry name" value="WYL_dom"/>
</dbReference>
<dbReference type="Pfam" id="PF25583">
    <property type="entry name" value="WCX"/>
    <property type="match status" value="1"/>
</dbReference>